<dbReference type="AlphaFoldDB" id="A0A9D2TQT1"/>
<dbReference type="SUPFAM" id="SSF51905">
    <property type="entry name" value="FAD/NAD(P)-binding domain"/>
    <property type="match status" value="1"/>
</dbReference>
<proteinExistence type="predicted"/>
<evidence type="ECO:0000313" key="3">
    <source>
        <dbReference type="Proteomes" id="UP000823922"/>
    </source>
</evidence>
<feature type="domain" description="Pyridine nucleotide-disulphide oxidoreductase N-terminal" evidence="1">
    <location>
        <begin position="3"/>
        <end position="37"/>
    </location>
</feature>
<accession>A0A9D2TQT1</accession>
<gene>
    <name evidence="2" type="ORF">H9926_04620</name>
</gene>
<comment type="caution">
    <text evidence="2">The sequence shown here is derived from an EMBL/GenBank/DDBJ whole genome shotgun (WGS) entry which is preliminary data.</text>
</comment>
<dbReference type="Proteomes" id="UP000823922">
    <property type="component" value="Unassembled WGS sequence"/>
</dbReference>
<dbReference type="Gene3D" id="3.50.50.60">
    <property type="entry name" value="FAD/NAD(P)-binding domain"/>
    <property type="match status" value="1"/>
</dbReference>
<evidence type="ECO:0000259" key="1">
    <source>
        <dbReference type="Pfam" id="PF00070"/>
    </source>
</evidence>
<dbReference type="InterPro" id="IPR036188">
    <property type="entry name" value="FAD/NAD-bd_sf"/>
</dbReference>
<dbReference type="InterPro" id="IPR039648">
    <property type="entry name" value="DHPH_N"/>
</dbReference>
<name>A0A9D2TQT1_9FIRM</name>
<sequence>MKKIVIAGGGWSGCAAAIEAKKLGAEVTLLERTDMLLGTGLVGGI</sequence>
<protein>
    <submittedName>
        <fullName evidence="2">NAD-binding protein</fullName>
    </submittedName>
</protein>
<organism evidence="2 3">
    <name type="scientific">Candidatus Eisenbergiella intestinigallinarum</name>
    <dbReference type="NCBI Taxonomy" id="2838549"/>
    <lineage>
        <taxon>Bacteria</taxon>
        <taxon>Bacillati</taxon>
        <taxon>Bacillota</taxon>
        <taxon>Clostridia</taxon>
        <taxon>Lachnospirales</taxon>
        <taxon>Lachnospiraceae</taxon>
        <taxon>Eisenbergiella</taxon>
    </lineage>
</organism>
<reference evidence="2" key="1">
    <citation type="journal article" date="2021" name="PeerJ">
        <title>Extensive microbial diversity within the chicken gut microbiome revealed by metagenomics and culture.</title>
        <authorList>
            <person name="Gilroy R."/>
            <person name="Ravi A."/>
            <person name="Getino M."/>
            <person name="Pursley I."/>
            <person name="Horton D.L."/>
            <person name="Alikhan N.F."/>
            <person name="Baker D."/>
            <person name="Gharbi K."/>
            <person name="Hall N."/>
            <person name="Watson M."/>
            <person name="Adriaenssens E.M."/>
            <person name="Foster-Nyarko E."/>
            <person name="Jarju S."/>
            <person name="Secka A."/>
            <person name="Antonio M."/>
            <person name="Oren A."/>
            <person name="Chaudhuri R.R."/>
            <person name="La Ragione R."/>
            <person name="Hildebrand F."/>
            <person name="Pallen M.J."/>
        </authorList>
    </citation>
    <scope>NUCLEOTIDE SEQUENCE</scope>
    <source>
        <strain evidence="2">ChiBcec1-1630</strain>
    </source>
</reference>
<evidence type="ECO:0000313" key="2">
    <source>
        <dbReference type="EMBL" id="HJC87282.1"/>
    </source>
</evidence>
<reference evidence="2" key="2">
    <citation type="submission" date="2021-04" db="EMBL/GenBank/DDBJ databases">
        <authorList>
            <person name="Gilroy R."/>
        </authorList>
    </citation>
    <scope>NUCLEOTIDE SEQUENCE</scope>
    <source>
        <strain evidence="2">ChiBcec1-1630</strain>
    </source>
</reference>
<dbReference type="EMBL" id="DWVS01000113">
    <property type="protein sequence ID" value="HJC87282.1"/>
    <property type="molecule type" value="Genomic_DNA"/>
</dbReference>
<dbReference type="Pfam" id="PF00070">
    <property type="entry name" value="Pyr_redox"/>
    <property type="match status" value="1"/>
</dbReference>
<feature type="non-terminal residue" evidence="2">
    <location>
        <position position="45"/>
    </location>
</feature>